<name>A0A9P1DPJ6_9DINO</name>
<comment type="caution">
    <text evidence="1">The sequence shown here is derived from an EMBL/GenBank/DDBJ whole genome shotgun (WGS) entry which is preliminary data.</text>
</comment>
<reference evidence="2" key="2">
    <citation type="submission" date="2024-04" db="EMBL/GenBank/DDBJ databases">
        <authorList>
            <person name="Chen Y."/>
            <person name="Shah S."/>
            <person name="Dougan E. K."/>
            <person name="Thang M."/>
            <person name="Chan C."/>
        </authorList>
    </citation>
    <scope>NUCLEOTIDE SEQUENCE [LARGE SCALE GENOMIC DNA]</scope>
</reference>
<evidence type="ECO:0000313" key="2">
    <source>
        <dbReference type="EMBL" id="CAL1166591.1"/>
    </source>
</evidence>
<sequence>MLDPVQDATFWTDGSIFEDLLAGPGRQPYEWPMEDVQQNGTNENKQLLSLHELTPEPDPSLLMPMQQLFEGGFQEFYPQGEGSEMAMQEMDMAAFFQMQAQAASWNRRGNQKEESWRRDRERWYSNNQWYRQPTSKDDPPYKAAKAGKELRTLLDFYYEPFNLQHNKFMLELIMTKVGMPRQALLSKNTLAELRFDLEELKGLNRLYSCFERVEYGHCKMVALDDPEGAGFKLQRHWIKPGQSGPSVDFHLTNLRFMRSGEFMLRKLAEVRSFNVKEDVDVEGLFARFMSAPVDMEEAPKNKFVIASLNCSGVRERSLAEESLQSMEGRIRRQVMLYQPDLICIQGLDPWQGRVGFGLASSLMETGYHVAASGGEPSETSTIFYHEKRFELVSSARGLAVADLKFLQADAPTLRVACIRAEVPPSIDLQKLLNHEAKALVVVADCLPIGGAEILHMVQELAELRSAYRELAKEEVYAPVGKWDPVAGCQRAEQIGPTLDGSSGLLKLHSPDCILYSGAVDAIATLAGHSPMYITTMGAEEASAQFPTFRMPLLSVFQWRPSPQDHEDRQQAES</sequence>
<dbReference type="OrthoDB" id="427744at2759"/>
<dbReference type="EMBL" id="CAMXCT010005768">
    <property type="protein sequence ID" value="CAI4013216.1"/>
    <property type="molecule type" value="Genomic_DNA"/>
</dbReference>
<dbReference type="EMBL" id="CAMXCT030005768">
    <property type="protein sequence ID" value="CAL4800528.1"/>
    <property type="molecule type" value="Genomic_DNA"/>
</dbReference>
<gene>
    <name evidence="1" type="ORF">C1SCF055_LOCUS38206</name>
</gene>
<accession>A0A9P1DPJ6</accession>
<dbReference type="EMBL" id="CAMXCT020005768">
    <property type="protein sequence ID" value="CAL1166591.1"/>
    <property type="molecule type" value="Genomic_DNA"/>
</dbReference>
<evidence type="ECO:0000313" key="3">
    <source>
        <dbReference type="Proteomes" id="UP001152797"/>
    </source>
</evidence>
<dbReference type="AlphaFoldDB" id="A0A9P1DPJ6"/>
<protein>
    <submittedName>
        <fullName evidence="1">Uncharacterized protein</fullName>
    </submittedName>
</protein>
<dbReference type="Proteomes" id="UP001152797">
    <property type="component" value="Unassembled WGS sequence"/>
</dbReference>
<keyword evidence="3" id="KW-1185">Reference proteome</keyword>
<evidence type="ECO:0000313" key="1">
    <source>
        <dbReference type="EMBL" id="CAI4013216.1"/>
    </source>
</evidence>
<proteinExistence type="predicted"/>
<reference evidence="1" key="1">
    <citation type="submission" date="2022-10" db="EMBL/GenBank/DDBJ databases">
        <authorList>
            <person name="Chen Y."/>
            <person name="Dougan E. K."/>
            <person name="Chan C."/>
            <person name="Rhodes N."/>
            <person name="Thang M."/>
        </authorList>
    </citation>
    <scope>NUCLEOTIDE SEQUENCE</scope>
</reference>
<organism evidence="1">
    <name type="scientific">Cladocopium goreaui</name>
    <dbReference type="NCBI Taxonomy" id="2562237"/>
    <lineage>
        <taxon>Eukaryota</taxon>
        <taxon>Sar</taxon>
        <taxon>Alveolata</taxon>
        <taxon>Dinophyceae</taxon>
        <taxon>Suessiales</taxon>
        <taxon>Symbiodiniaceae</taxon>
        <taxon>Cladocopium</taxon>
    </lineage>
</organism>